<evidence type="ECO:0000256" key="6">
    <source>
        <dbReference type="ARBA" id="ARBA00023315"/>
    </source>
</evidence>
<comment type="catalytic activity">
    <reaction evidence="7">
        <text>a UDP-3-O-[(3R)-3-hydroxyacyl]-alpha-D-glucosamine + a (3R)-hydroxyacyl-[ACP] = a UDP-2-N,3-O-bis[(3R)-3-hydroxyacyl]-alpha-D-glucosamine + holo-[ACP] + H(+)</text>
        <dbReference type="Rhea" id="RHEA:53836"/>
        <dbReference type="Rhea" id="RHEA-COMP:9685"/>
        <dbReference type="Rhea" id="RHEA-COMP:9945"/>
        <dbReference type="ChEBI" id="CHEBI:15378"/>
        <dbReference type="ChEBI" id="CHEBI:64479"/>
        <dbReference type="ChEBI" id="CHEBI:78827"/>
        <dbReference type="ChEBI" id="CHEBI:137740"/>
        <dbReference type="ChEBI" id="CHEBI:137748"/>
        <dbReference type="EC" id="2.3.1.191"/>
    </reaction>
</comment>
<keyword evidence="2 7" id="KW-0441">Lipid A biosynthesis</keyword>
<evidence type="ECO:0000313" key="10">
    <source>
        <dbReference type="Proteomes" id="UP001409585"/>
    </source>
</evidence>
<dbReference type="NCBIfam" id="TIGR01853">
    <property type="entry name" value="lipid_A_lpxD"/>
    <property type="match status" value="1"/>
</dbReference>
<feature type="active site" description="Proton acceptor" evidence="7">
    <location>
        <position position="240"/>
    </location>
</feature>
<organism evidence="9 10">
    <name type="scientific">Halioxenophilus aromaticivorans</name>
    <dbReference type="NCBI Taxonomy" id="1306992"/>
    <lineage>
        <taxon>Bacteria</taxon>
        <taxon>Pseudomonadati</taxon>
        <taxon>Pseudomonadota</taxon>
        <taxon>Gammaproteobacteria</taxon>
        <taxon>Alteromonadales</taxon>
        <taxon>Alteromonadaceae</taxon>
        <taxon>Halioxenophilus</taxon>
    </lineage>
</organism>
<name>A0AAV3TYR3_9ALTE</name>
<sequence>MIALGELAKQIGAQLNGDAEFQVAGINTLSKASSSELAFIARPEFLEQASQSSAGVLMLAPAMAEQASFRGHTLLIDDPYLGYARASQVFDAFFNHRPGSVDPSASIASGVEIPADTTIGANVVVAEGAVVGQGCKIGPGCYLGAGSVLGDGTLLHANVTIYHGVSVGENCVIHSGTVVGSDGFGFAPSEAGWQKIHQLGGVRIGARVEIGANTAIDRGAIGDTVISDGVIIDNLVHIAHNVFIGVNTAIAGCCGFAGSTKVGANCTFAGQVGVTGHIEITDNCHFLGKAMVTNSVTEPGTYGSGVPMQPVKKWRRNMVRFSQLDDLSRLVNKLAKKIGEK</sequence>
<dbReference type="EC" id="2.3.1.191" evidence="7"/>
<dbReference type="EMBL" id="BAABLX010000007">
    <property type="protein sequence ID" value="GAA4933360.1"/>
    <property type="molecule type" value="Genomic_DNA"/>
</dbReference>
<dbReference type="RefSeq" id="WP_345417285.1">
    <property type="nucleotide sequence ID" value="NZ_AP031496.1"/>
</dbReference>
<gene>
    <name evidence="7 9" type="primary">lpxD</name>
    <name evidence="9" type="ORF">GCM10025791_07510</name>
</gene>
<dbReference type="PANTHER" id="PTHR43378:SF2">
    <property type="entry name" value="UDP-3-O-ACYLGLUCOSAMINE N-ACYLTRANSFERASE 1, MITOCHONDRIAL-RELATED"/>
    <property type="match status" value="1"/>
</dbReference>
<dbReference type="Pfam" id="PF04613">
    <property type="entry name" value="LpxD"/>
    <property type="match status" value="1"/>
</dbReference>
<comment type="function">
    <text evidence="7">Catalyzes the N-acylation of UDP-3-O-acylglucosamine using 3-hydroxyacyl-ACP as the acyl donor. Is involved in the biosynthesis of lipid A, a phosphorylated glycolipid that anchors the lipopolysaccharide to the outer membrane of the cell.</text>
</comment>
<comment type="similarity">
    <text evidence="7">Belongs to the transferase hexapeptide repeat family. LpxD subfamily.</text>
</comment>
<comment type="pathway">
    <text evidence="7">Bacterial outer membrane biogenesis; LPS lipid A biosynthesis.</text>
</comment>
<evidence type="ECO:0000256" key="4">
    <source>
        <dbReference type="ARBA" id="ARBA00022737"/>
    </source>
</evidence>
<dbReference type="Gene3D" id="1.20.5.170">
    <property type="match status" value="1"/>
</dbReference>
<dbReference type="Proteomes" id="UP001409585">
    <property type="component" value="Unassembled WGS sequence"/>
</dbReference>
<evidence type="ECO:0000313" key="9">
    <source>
        <dbReference type="EMBL" id="GAA4933360.1"/>
    </source>
</evidence>
<dbReference type="Gene3D" id="2.160.10.10">
    <property type="entry name" value="Hexapeptide repeat proteins"/>
    <property type="match status" value="1"/>
</dbReference>
<dbReference type="PANTHER" id="PTHR43378">
    <property type="entry name" value="UDP-3-O-ACYLGLUCOSAMINE N-ACYLTRANSFERASE"/>
    <property type="match status" value="1"/>
</dbReference>
<dbReference type="AlphaFoldDB" id="A0AAV3TYR3"/>
<protein>
    <recommendedName>
        <fullName evidence="7">UDP-3-O-acylglucosamine N-acyltransferase</fullName>
        <ecNumber evidence="7">2.3.1.191</ecNumber>
    </recommendedName>
</protein>
<keyword evidence="10" id="KW-1185">Reference proteome</keyword>
<dbReference type="GO" id="GO:0016410">
    <property type="term" value="F:N-acyltransferase activity"/>
    <property type="evidence" value="ECO:0007669"/>
    <property type="project" value="InterPro"/>
</dbReference>
<dbReference type="InterPro" id="IPR011004">
    <property type="entry name" value="Trimer_LpxA-like_sf"/>
</dbReference>
<evidence type="ECO:0000259" key="8">
    <source>
        <dbReference type="Pfam" id="PF04613"/>
    </source>
</evidence>
<dbReference type="InterPro" id="IPR001451">
    <property type="entry name" value="Hexapep"/>
</dbReference>
<keyword evidence="1 7" id="KW-0444">Lipid biosynthesis</keyword>
<evidence type="ECO:0000256" key="1">
    <source>
        <dbReference type="ARBA" id="ARBA00022516"/>
    </source>
</evidence>
<dbReference type="InterPro" id="IPR020573">
    <property type="entry name" value="UDP_GlcNAc_AcTrfase_non-rep"/>
</dbReference>
<dbReference type="Pfam" id="PF14602">
    <property type="entry name" value="Hexapep_2"/>
    <property type="match status" value="1"/>
</dbReference>
<dbReference type="Gene3D" id="3.40.1390.10">
    <property type="entry name" value="MurE/MurF, N-terminal domain"/>
    <property type="match status" value="1"/>
</dbReference>
<evidence type="ECO:0000256" key="5">
    <source>
        <dbReference type="ARBA" id="ARBA00023098"/>
    </source>
</evidence>
<dbReference type="SUPFAM" id="SSF51161">
    <property type="entry name" value="Trimeric LpxA-like enzymes"/>
    <property type="match status" value="1"/>
</dbReference>
<comment type="subunit">
    <text evidence="7">Homotrimer.</text>
</comment>
<keyword evidence="5 7" id="KW-0443">Lipid metabolism</keyword>
<evidence type="ECO:0000256" key="7">
    <source>
        <dbReference type="HAMAP-Rule" id="MF_00523"/>
    </source>
</evidence>
<keyword evidence="3 7" id="KW-0808">Transferase</keyword>
<proteinExistence type="inferred from homology"/>
<keyword evidence="4 7" id="KW-0677">Repeat</keyword>
<dbReference type="InterPro" id="IPR007691">
    <property type="entry name" value="LpxD"/>
</dbReference>
<keyword evidence="6 7" id="KW-0012">Acyltransferase</keyword>
<evidence type="ECO:0000256" key="2">
    <source>
        <dbReference type="ARBA" id="ARBA00022556"/>
    </source>
</evidence>
<feature type="domain" description="UDP-3-O-[3-hydroxymyristoyl] glucosamine N-acyltransferase non-repeat region" evidence="8">
    <location>
        <begin position="21"/>
        <end position="88"/>
    </location>
</feature>
<dbReference type="GO" id="GO:0009245">
    <property type="term" value="P:lipid A biosynthetic process"/>
    <property type="evidence" value="ECO:0007669"/>
    <property type="project" value="UniProtKB-UniRule"/>
</dbReference>
<accession>A0AAV3TYR3</accession>
<dbReference type="NCBIfam" id="NF002060">
    <property type="entry name" value="PRK00892.1"/>
    <property type="match status" value="1"/>
</dbReference>
<dbReference type="Pfam" id="PF00132">
    <property type="entry name" value="Hexapep"/>
    <property type="match status" value="1"/>
</dbReference>
<dbReference type="GO" id="GO:0016020">
    <property type="term" value="C:membrane"/>
    <property type="evidence" value="ECO:0007669"/>
    <property type="project" value="GOC"/>
</dbReference>
<dbReference type="HAMAP" id="MF_00523">
    <property type="entry name" value="LpxD"/>
    <property type="match status" value="1"/>
</dbReference>
<dbReference type="CDD" id="cd03352">
    <property type="entry name" value="LbH_LpxD"/>
    <property type="match status" value="1"/>
</dbReference>
<reference evidence="10" key="1">
    <citation type="journal article" date="2019" name="Int. J. Syst. Evol. Microbiol.">
        <title>The Global Catalogue of Microorganisms (GCM) 10K type strain sequencing project: providing services to taxonomists for standard genome sequencing and annotation.</title>
        <authorList>
            <consortium name="The Broad Institute Genomics Platform"/>
            <consortium name="The Broad Institute Genome Sequencing Center for Infectious Disease"/>
            <person name="Wu L."/>
            <person name="Ma J."/>
        </authorList>
    </citation>
    <scope>NUCLEOTIDE SEQUENCE [LARGE SCALE GENOMIC DNA]</scope>
    <source>
        <strain evidence="10">JCM 19134</strain>
    </source>
</reference>
<evidence type="ECO:0000256" key="3">
    <source>
        <dbReference type="ARBA" id="ARBA00022679"/>
    </source>
</evidence>
<comment type="caution">
    <text evidence="9">The sequence shown here is derived from an EMBL/GenBank/DDBJ whole genome shotgun (WGS) entry which is preliminary data.</text>
</comment>
<dbReference type="GO" id="GO:0103118">
    <property type="term" value="F:UDP-3-O-[(3R)-3-hydroxyacyl]-glucosamine N-acyltransferase activity"/>
    <property type="evidence" value="ECO:0007669"/>
    <property type="project" value="UniProtKB-EC"/>
</dbReference>